<gene>
    <name evidence="3" type="ORF">IC235_21610</name>
</gene>
<dbReference type="InterPro" id="IPR050708">
    <property type="entry name" value="T6SS_VgrG/RHS"/>
</dbReference>
<comment type="caution">
    <text evidence="3">The sequence shown here is derived from an EMBL/GenBank/DDBJ whole genome shotgun (WGS) entry which is preliminary data.</text>
</comment>
<dbReference type="NCBIfam" id="TIGR03696">
    <property type="entry name" value="Rhs_assc_core"/>
    <property type="match status" value="1"/>
</dbReference>
<name>A0A927BHS6_9BACT</name>
<feature type="domain" description="DUF6443" evidence="2">
    <location>
        <begin position="238"/>
        <end position="363"/>
    </location>
</feature>
<dbReference type="PANTHER" id="PTHR32305">
    <property type="match status" value="1"/>
</dbReference>
<dbReference type="Gene3D" id="2.180.10.10">
    <property type="entry name" value="RHS repeat-associated core"/>
    <property type="match status" value="2"/>
</dbReference>
<accession>A0A927BHS6</accession>
<reference evidence="3" key="1">
    <citation type="submission" date="2020-09" db="EMBL/GenBank/DDBJ databases">
        <authorList>
            <person name="Kim M.K."/>
        </authorList>
    </citation>
    <scope>NUCLEOTIDE SEQUENCE</scope>
    <source>
        <strain evidence="3">BT664</strain>
    </source>
</reference>
<organism evidence="3 4">
    <name type="scientific">Hymenobacter montanus</name>
    <dbReference type="NCBI Taxonomy" id="2771359"/>
    <lineage>
        <taxon>Bacteria</taxon>
        <taxon>Pseudomonadati</taxon>
        <taxon>Bacteroidota</taxon>
        <taxon>Cytophagia</taxon>
        <taxon>Cytophagales</taxon>
        <taxon>Hymenobacteraceae</taxon>
        <taxon>Hymenobacter</taxon>
    </lineage>
</organism>
<dbReference type="RefSeq" id="WP_191007299.1">
    <property type="nucleotide sequence ID" value="NZ_JACXAD010000042.1"/>
</dbReference>
<evidence type="ECO:0000259" key="1">
    <source>
        <dbReference type="Pfam" id="PF19081"/>
    </source>
</evidence>
<dbReference type="PANTHER" id="PTHR32305:SF15">
    <property type="entry name" value="PROTEIN RHSA-RELATED"/>
    <property type="match status" value="1"/>
</dbReference>
<dbReference type="EMBL" id="JACXAD010000042">
    <property type="protein sequence ID" value="MBD2770490.1"/>
    <property type="molecule type" value="Genomic_DNA"/>
</dbReference>
<evidence type="ECO:0000313" key="4">
    <source>
        <dbReference type="Proteomes" id="UP000612233"/>
    </source>
</evidence>
<evidence type="ECO:0000313" key="3">
    <source>
        <dbReference type="EMBL" id="MBD2770490.1"/>
    </source>
</evidence>
<dbReference type="Pfam" id="PF19081">
    <property type="entry name" value="Ig_7"/>
    <property type="match status" value="1"/>
</dbReference>
<dbReference type="Pfam" id="PF20041">
    <property type="entry name" value="DUF6443"/>
    <property type="match status" value="1"/>
</dbReference>
<sequence length="1663" mass="183126">MDSYVFEDGSKRVRPQSTATYTLNYQIPGTACPTPPLTFTVRVLDAPQLPVATGADRLGTGPVTLLVTPRQGETYNWYQTNNSAAPALATGPSFTTGDLTSSQDFYVSATLCQESPRVRVPVVVYRVQLQVVDDSQISGTVPTGPVPLQPVVGVTLKAVPDNATSYTWKRNGVIVPTRSTLNQLTVYEPGFYTVSIPYQTEIAESKPIEVTDALVGQTVNGQPLNYISITDVLKPGITNPTQLNQLPAKEWNQNVTYLDGLGRDIQKVSVRASTGQTDVIQPISYDATGETPETRLPYNTNAGAGLFQANALTQQQTFYNSGRTDIAQDTRPYSSTVTEPSMLGRLQQSTAAGQAWALHPTTASYQSNLSSDAVHLWQGLDGSALYAPDKLTKQVSTDADGRVVEVFADLMGRPVLQRKLMPSGSPQQLDTYQVYDEVGHLSYTIPPAAVEAMKTFRKWSYTPLTNPTDQSFVDQWCYQYVYDDRGRLIKKKNPGAAWTVMCYDAFDRPILVQDGNGAAAGQWHFMKYDAQNRPVVQGVWQNAGTREQVQLMADDHAATNGAASEFETRTAQGYTTTNTFPPLQDGQNGSWLLSQTFYDDYNLDADATGTDDYSYRPQPQYIAEGQEPERTSRTRGLATVSRTRIVKPDNQYGGWLTTVVFYDQYGNVIQKQSNNQVNPSPSLPDVTTLLYREKGFVPQVERAIKHQETGIQSPVTVLNRLNYDHRGRVTEVWQQHEFKGVRDSEVLVAQSRYNALGQLMEKNLHSRGGQTFLQSVDFRYNLHGQLTHINNSALTREVNDPADDVFGLELIREQGNANGLGNTARFDGGVTAVRWKSHNSAQQNHPERERSYQFAYDGVGRLTAAQYAAKDPLAGTWSLEAGAYDEKGIRYDANGNIQALQRYSQASTTTPRVVLDDLIFSYQGNRQDWVDDNADQSRGFRDVFEGVEYTYDANGNVTRDGNKGVALAYNTLNKVARQTVGANTVTYDYNAAGATLRRSVSTNGVTTTFNYIDGFVYEASATTNGLAWVPTPEGRALVLPDATHRLTYEYHLRDHQGNLRVAFRAQPGEAVNGLSAETSEPDGDYPYFHEVAATRDDAVSAQHGRYVTSLVNGQAAPYTDVPVAHGDRVKVKLYYSTPHGPQYLDWLLNRHSRALPAWALVPALLPAGSRPGDELTATRSTRVVPGLQLTVTGLVTALLAPKKQAPPSPAPTAARPRQPPANAYLVWTLYDQQHQPISSGSQLAPVRSANGQWHSLSHAIDVDLSSVAAGTGYLRVSLVNEGAQPVYFDSLTIRRPTAERLVVSQENHYYPFGMALTGVAVNTAPAPVASKDRYNAGAELQDDLLEAENSLYSTLYRSYDPTIGRFWGVDPLAEAYADLTPFQYAANDPVNFNDPNGDLIPSQDIPGVSEGGYPMGMGSSGWGANGPAGAFGSGGAYSAPSTGVWRPHYQPSSVYIGSYREYDPKNGTYDPIMHDGKWVNPMYYTTVSVYTNPSRVDVYIWKKEMDVGHVAIRVDDLVYGYYPTDVNGDGNYTARDLINSRGEMHINSMQEFNTIYKGDIIKSYSIITTEFQVQLLKYQLNKFAQNPGKYSLFGNNCSSVAYKCLRDGGINIIAYPGATGGSGDLDKYIYWSQERLSNILSEYNRGIISGTKSFVVPFSTQTR</sequence>
<dbReference type="InterPro" id="IPR045619">
    <property type="entry name" value="DUF6443"/>
</dbReference>
<keyword evidence="4" id="KW-1185">Reference proteome</keyword>
<protein>
    <submittedName>
        <fullName evidence="3">Uncharacterized protein</fullName>
    </submittedName>
</protein>
<proteinExistence type="predicted"/>
<dbReference type="Proteomes" id="UP000612233">
    <property type="component" value="Unassembled WGS sequence"/>
</dbReference>
<dbReference type="InterPro" id="IPR044023">
    <property type="entry name" value="Ig_7"/>
</dbReference>
<evidence type="ECO:0000259" key="2">
    <source>
        <dbReference type="Pfam" id="PF20041"/>
    </source>
</evidence>
<dbReference type="InterPro" id="IPR022385">
    <property type="entry name" value="Rhs_assc_core"/>
</dbReference>
<feature type="domain" description="Ig-like" evidence="1">
    <location>
        <begin position="47"/>
        <end position="124"/>
    </location>
</feature>